<dbReference type="Pfam" id="PF08022">
    <property type="entry name" value="FAD_binding_8"/>
    <property type="match status" value="1"/>
</dbReference>
<dbReference type="InterPro" id="IPR050415">
    <property type="entry name" value="MRET"/>
</dbReference>
<feature type="domain" description="FAD-binding FR-type" evidence="7">
    <location>
        <begin position="255"/>
        <end position="356"/>
    </location>
</feature>
<dbReference type="InterPro" id="IPR017938">
    <property type="entry name" value="Riboflavin_synthase-like_b-brl"/>
</dbReference>
<dbReference type="EMBL" id="VRTS01000001">
    <property type="protein sequence ID" value="TXK65790.1"/>
    <property type="molecule type" value="Genomic_DNA"/>
</dbReference>
<feature type="transmembrane region" description="Helical" evidence="6">
    <location>
        <begin position="92"/>
        <end position="111"/>
    </location>
</feature>
<feature type="transmembrane region" description="Helical" evidence="6">
    <location>
        <begin position="162"/>
        <end position="182"/>
    </location>
</feature>
<evidence type="ECO:0000313" key="8">
    <source>
        <dbReference type="EMBL" id="TXK65790.1"/>
    </source>
</evidence>
<dbReference type="GO" id="GO:0016491">
    <property type="term" value="F:oxidoreductase activity"/>
    <property type="evidence" value="ECO:0007669"/>
    <property type="project" value="InterPro"/>
</dbReference>
<feature type="transmembrane region" description="Helical" evidence="6">
    <location>
        <begin position="59"/>
        <end position="80"/>
    </location>
</feature>
<dbReference type="Pfam" id="PF00175">
    <property type="entry name" value="NAD_binding_1"/>
    <property type="match status" value="1"/>
</dbReference>
<gene>
    <name evidence="8" type="ORF">FU658_01395</name>
</gene>
<dbReference type="GO" id="GO:0016020">
    <property type="term" value="C:membrane"/>
    <property type="evidence" value="ECO:0007669"/>
    <property type="project" value="UniProtKB-SubCell"/>
</dbReference>
<dbReference type="InterPro" id="IPR013112">
    <property type="entry name" value="FAD-bd_8"/>
</dbReference>
<name>A0A5C8KX29_9GAMM</name>
<dbReference type="InterPro" id="IPR001433">
    <property type="entry name" value="OxRdtase_FAD/NAD-bd"/>
</dbReference>
<evidence type="ECO:0000256" key="1">
    <source>
        <dbReference type="ARBA" id="ARBA00004141"/>
    </source>
</evidence>
<dbReference type="SUPFAM" id="SSF63380">
    <property type="entry name" value="Riboflavin synthase domain-like"/>
    <property type="match status" value="1"/>
</dbReference>
<dbReference type="PANTHER" id="PTHR47354">
    <property type="entry name" value="NADH OXIDOREDUCTASE HCR"/>
    <property type="match status" value="1"/>
</dbReference>
<dbReference type="PROSITE" id="PS51384">
    <property type="entry name" value="FAD_FR"/>
    <property type="match status" value="1"/>
</dbReference>
<evidence type="ECO:0000256" key="2">
    <source>
        <dbReference type="ARBA" id="ARBA00022692"/>
    </source>
</evidence>
<evidence type="ECO:0000256" key="4">
    <source>
        <dbReference type="ARBA" id="ARBA00023136"/>
    </source>
</evidence>
<dbReference type="InterPro" id="IPR013130">
    <property type="entry name" value="Fe3_Rdtase_TM_dom"/>
</dbReference>
<feature type="transmembrane region" description="Helical" evidence="6">
    <location>
        <begin position="132"/>
        <end position="150"/>
    </location>
</feature>
<comment type="subcellular location">
    <subcellularLocation>
        <location evidence="1">Membrane</location>
        <topology evidence="1">Multi-pass membrane protein</topology>
    </subcellularLocation>
</comment>
<comment type="cofactor">
    <cofactor evidence="5">
        <name>[2Fe-2S] cluster</name>
        <dbReference type="ChEBI" id="CHEBI:190135"/>
    </cofactor>
</comment>
<dbReference type="SUPFAM" id="SSF52343">
    <property type="entry name" value="Ferredoxin reductase-like, C-terminal NADP-linked domain"/>
    <property type="match status" value="1"/>
</dbReference>
<accession>A0A5C8KX29</accession>
<evidence type="ECO:0000313" key="9">
    <source>
        <dbReference type="Proteomes" id="UP000321248"/>
    </source>
</evidence>
<dbReference type="InterPro" id="IPR039261">
    <property type="entry name" value="FNR_nucleotide-bd"/>
</dbReference>
<evidence type="ECO:0000256" key="5">
    <source>
        <dbReference type="ARBA" id="ARBA00034078"/>
    </source>
</evidence>
<proteinExistence type="predicted"/>
<reference evidence="8 9" key="1">
    <citation type="submission" date="2019-08" db="EMBL/GenBank/DDBJ databases">
        <authorList>
            <person name="Karlyshev A.V."/>
        </authorList>
    </citation>
    <scope>NUCLEOTIDE SEQUENCE [LARGE SCALE GENOMIC DNA]</scope>
    <source>
        <strain evidence="8 9">Alg18-2.2</strain>
    </source>
</reference>
<keyword evidence="2 6" id="KW-0812">Transmembrane</keyword>
<keyword evidence="4 6" id="KW-0472">Membrane</keyword>
<evidence type="ECO:0000256" key="6">
    <source>
        <dbReference type="SAM" id="Phobius"/>
    </source>
</evidence>
<dbReference type="OrthoDB" id="9796486at2"/>
<evidence type="ECO:0000259" key="7">
    <source>
        <dbReference type="PROSITE" id="PS51384"/>
    </source>
</evidence>
<comment type="caution">
    <text evidence="8">The sequence shown here is derived from an EMBL/GenBank/DDBJ whole genome shotgun (WGS) entry which is preliminary data.</text>
</comment>
<dbReference type="Gene3D" id="2.40.30.10">
    <property type="entry name" value="Translation factors"/>
    <property type="match status" value="1"/>
</dbReference>
<dbReference type="PANTHER" id="PTHR47354:SF5">
    <property type="entry name" value="PROTEIN RFBI"/>
    <property type="match status" value="1"/>
</dbReference>
<organism evidence="8 9">
    <name type="scientific">Alkalisalibacterium limincola</name>
    <dbReference type="NCBI Taxonomy" id="2699169"/>
    <lineage>
        <taxon>Bacteria</taxon>
        <taxon>Pseudomonadati</taxon>
        <taxon>Pseudomonadota</taxon>
        <taxon>Gammaproteobacteria</taxon>
        <taxon>Lysobacterales</taxon>
        <taxon>Lysobacteraceae</taxon>
        <taxon>Alkalisalibacterium</taxon>
    </lineage>
</organism>
<evidence type="ECO:0000256" key="3">
    <source>
        <dbReference type="ARBA" id="ARBA00022989"/>
    </source>
</evidence>
<dbReference type="Pfam" id="PF01794">
    <property type="entry name" value="Ferric_reduct"/>
    <property type="match status" value="1"/>
</dbReference>
<dbReference type="PRINTS" id="PR00371">
    <property type="entry name" value="FPNCR"/>
</dbReference>
<dbReference type="PRINTS" id="PR00410">
    <property type="entry name" value="PHEHYDRXLASE"/>
</dbReference>
<dbReference type="Proteomes" id="UP000321248">
    <property type="component" value="Unassembled WGS sequence"/>
</dbReference>
<keyword evidence="3 6" id="KW-1133">Transmembrane helix</keyword>
<dbReference type="Gene3D" id="3.40.50.80">
    <property type="entry name" value="Nucleotide-binding domain of ferredoxin-NADP reductase (FNR) module"/>
    <property type="match status" value="1"/>
</dbReference>
<feature type="transmembrane region" description="Helical" evidence="6">
    <location>
        <begin position="203"/>
        <end position="224"/>
    </location>
</feature>
<protein>
    <submittedName>
        <fullName evidence="8">Oxidoreductase</fullName>
    </submittedName>
</protein>
<sequence length="494" mass="54534">MVRNTLTTYLPSALAMLRGLQGCGLRSIKRPPRLVPTMRVEPSCQEPAIRTGTGQLRSAAVWIAVYLVLVLVPLLVLLVGERPRPGGFWWDFAMALGYASLGMMGLQFALTARFKRATAPFGIDVIYTFHRYLAIGAFLVLLLHVGILVWRHPVVAGWPNPAGAPAYMLSGWLALLAFALLVGSSLWRKTLRLEYDAWRRVHVVLAVAGVVAALVHVFGSGSYLQDTPARLLWIGLGAFWLGLAVWVRLARPAALLRRPWRVMEVRPEASHTWTLELEPEQGEPFAYHPGQFAWLTLRASPFAMKEHPFSFSSTPTRPGRIAFTIKELGDFTSGIGDIKPGERAFVDGPYGSFGIDRHPEAAGYVFIAGGVGIAPLMSMLRALADRGDTRPKWLFYGNRVADRIVFGDEIRSLADRINMQVVDVLLEPAPDWQGERGFVDAGVLGRYLPGSLEERQALQYYVCGPTPMIRLAEQGLGTLGVALNRVHSEIFDLA</sequence>
<dbReference type="CDD" id="cd06198">
    <property type="entry name" value="FNR_like_3"/>
    <property type="match status" value="1"/>
</dbReference>
<dbReference type="AlphaFoldDB" id="A0A5C8KX29"/>
<keyword evidence="9" id="KW-1185">Reference proteome</keyword>
<dbReference type="InterPro" id="IPR001709">
    <property type="entry name" value="Flavoprot_Pyr_Nucl_cyt_Rdtase"/>
</dbReference>
<dbReference type="InterPro" id="IPR017927">
    <property type="entry name" value="FAD-bd_FR_type"/>
</dbReference>
<feature type="transmembrane region" description="Helical" evidence="6">
    <location>
        <begin position="230"/>
        <end position="249"/>
    </location>
</feature>